<evidence type="ECO:0000313" key="2">
    <source>
        <dbReference type="EMBL" id="SVB51347.1"/>
    </source>
</evidence>
<protein>
    <submittedName>
        <fullName evidence="2">Uncharacterized protein</fullName>
    </submittedName>
</protein>
<dbReference type="AlphaFoldDB" id="A0A382ENB5"/>
<gene>
    <name evidence="2" type="ORF">METZ01_LOCUS204201</name>
</gene>
<sequence length="115" mass="12326">VSYLDALANMEAPAVHHRTGARSGHTSDEPGQCDEAEDHLPSALAAQEATAEPPAQQAADRRTHQMRLISTVVEERRPMRRPTRYATPRRMAPAATATASSGTRASSARPTASPK</sequence>
<feature type="compositionally biased region" description="Low complexity" evidence="1">
    <location>
        <begin position="41"/>
        <end position="58"/>
    </location>
</feature>
<feature type="non-terminal residue" evidence="2">
    <location>
        <position position="1"/>
    </location>
</feature>
<name>A0A382ENB5_9ZZZZ</name>
<dbReference type="EMBL" id="UINC01045059">
    <property type="protein sequence ID" value="SVB51347.1"/>
    <property type="molecule type" value="Genomic_DNA"/>
</dbReference>
<organism evidence="2">
    <name type="scientific">marine metagenome</name>
    <dbReference type="NCBI Taxonomy" id="408172"/>
    <lineage>
        <taxon>unclassified sequences</taxon>
        <taxon>metagenomes</taxon>
        <taxon>ecological metagenomes</taxon>
    </lineage>
</organism>
<feature type="non-terminal residue" evidence="2">
    <location>
        <position position="115"/>
    </location>
</feature>
<feature type="compositionally biased region" description="Low complexity" evidence="1">
    <location>
        <begin position="84"/>
        <end position="115"/>
    </location>
</feature>
<proteinExistence type="predicted"/>
<feature type="region of interest" description="Disordered" evidence="1">
    <location>
        <begin position="11"/>
        <end position="115"/>
    </location>
</feature>
<evidence type="ECO:0000256" key="1">
    <source>
        <dbReference type="SAM" id="MobiDB-lite"/>
    </source>
</evidence>
<accession>A0A382ENB5</accession>
<reference evidence="2" key="1">
    <citation type="submission" date="2018-05" db="EMBL/GenBank/DDBJ databases">
        <authorList>
            <person name="Lanie J.A."/>
            <person name="Ng W.-L."/>
            <person name="Kazmierczak K.M."/>
            <person name="Andrzejewski T.M."/>
            <person name="Davidsen T.M."/>
            <person name="Wayne K.J."/>
            <person name="Tettelin H."/>
            <person name="Glass J.I."/>
            <person name="Rusch D."/>
            <person name="Podicherti R."/>
            <person name="Tsui H.-C.T."/>
            <person name="Winkler M.E."/>
        </authorList>
    </citation>
    <scope>NUCLEOTIDE SEQUENCE</scope>
</reference>